<evidence type="ECO:0000259" key="18">
    <source>
        <dbReference type="PROSITE" id="PS51194"/>
    </source>
</evidence>
<dbReference type="GO" id="GO:0005737">
    <property type="term" value="C:cytoplasm"/>
    <property type="evidence" value="ECO:0007669"/>
    <property type="project" value="UniProtKB-ARBA"/>
</dbReference>
<feature type="domain" description="Helicase C-terminal" evidence="18">
    <location>
        <begin position="803"/>
        <end position="963"/>
    </location>
</feature>
<keyword evidence="11" id="KW-0804">Transcription</keyword>
<evidence type="ECO:0000256" key="14">
    <source>
        <dbReference type="ARBA" id="ARBA00079067"/>
    </source>
</evidence>
<dbReference type="Pfam" id="PF00176">
    <property type="entry name" value="SNF2-rel_dom"/>
    <property type="match status" value="1"/>
</dbReference>
<dbReference type="SMART" id="SM00487">
    <property type="entry name" value="DEXDc"/>
    <property type="match status" value="1"/>
</dbReference>
<dbReference type="GO" id="GO:0006353">
    <property type="term" value="P:DNA-templated transcription termination"/>
    <property type="evidence" value="ECO:0007669"/>
    <property type="project" value="UniProtKB-KW"/>
</dbReference>
<protein>
    <recommendedName>
        <fullName evidence="13">Transcription termination factor 2</fullName>
    </recommendedName>
    <alternativeName>
        <fullName evidence="15">RNA polymerase II termination factor</fullName>
    </alternativeName>
    <alternativeName>
        <fullName evidence="14">Transcription release factor 2</fullName>
    </alternativeName>
</protein>
<comment type="similarity">
    <text evidence="2">Belongs to the SNF2/RAD54 helicase family.</text>
</comment>
<dbReference type="EMBL" id="JALNTZ010000007">
    <property type="protein sequence ID" value="KAJ3645092.1"/>
    <property type="molecule type" value="Genomic_DNA"/>
</dbReference>
<dbReference type="Proteomes" id="UP001168821">
    <property type="component" value="Unassembled WGS sequence"/>
</dbReference>
<evidence type="ECO:0000256" key="4">
    <source>
        <dbReference type="ARBA" id="ARBA00022553"/>
    </source>
</evidence>
<evidence type="ECO:0000256" key="15">
    <source>
        <dbReference type="ARBA" id="ARBA00082628"/>
    </source>
</evidence>
<evidence type="ECO:0000313" key="20">
    <source>
        <dbReference type="Proteomes" id="UP001168821"/>
    </source>
</evidence>
<dbReference type="AlphaFoldDB" id="A0AA38HXG6"/>
<keyword evidence="3" id="KW-0806">Transcription termination</keyword>
<evidence type="ECO:0000256" key="9">
    <source>
        <dbReference type="ARBA" id="ARBA00023015"/>
    </source>
</evidence>
<accession>A0AA38HXG6</accession>
<dbReference type="InterPro" id="IPR000330">
    <property type="entry name" value="SNF2_N"/>
</dbReference>
<dbReference type="GO" id="GO:0004386">
    <property type="term" value="F:helicase activity"/>
    <property type="evidence" value="ECO:0007669"/>
    <property type="project" value="UniProtKB-KW"/>
</dbReference>
<evidence type="ECO:0000256" key="11">
    <source>
        <dbReference type="ARBA" id="ARBA00023163"/>
    </source>
</evidence>
<dbReference type="InterPro" id="IPR027417">
    <property type="entry name" value="P-loop_NTPase"/>
</dbReference>
<comment type="subcellular location">
    <subcellularLocation>
        <location evidence="1">Nucleus</location>
    </subcellularLocation>
</comment>
<keyword evidence="10" id="KW-0238">DNA-binding</keyword>
<dbReference type="SUPFAM" id="SSF52540">
    <property type="entry name" value="P-loop containing nucleoside triphosphate hydrolases"/>
    <property type="match status" value="2"/>
</dbReference>
<dbReference type="SMART" id="SM00490">
    <property type="entry name" value="HELICc"/>
    <property type="match status" value="1"/>
</dbReference>
<keyword evidence="7" id="KW-0347">Helicase</keyword>
<dbReference type="Gene3D" id="3.40.50.10810">
    <property type="entry name" value="Tandem AAA-ATPase domain"/>
    <property type="match status" value="1"/>
</dbReference>
<sequence length="974" mass="110637">MNKSGVNSESEDSFRVMRTKKNAIIDSSEDEDEALSSSRDDSKESLPSFNTFNEESDLEDSLHEEEIATKESPPQEEYATDDEDPDYSSKQFSQTKITDDESSDDEARAGDIVESTDEEIETTTQIKTKINSPQNRSDVVTSSDDAYKTNATPNTNKNEEIVSEKSNIDDLSFPEETSNSPKNIINAVATSDNEHDYGSTVDSESSVDLVEKSYSIVEVSSDEEAPPVRLKQTNIKSFMSSFQVPQPPPLQIVTREEYQEQRKKVAAVEMDLFRAKNAMRIIKMENLPDKGKSLVAKERALDVMLQQERNIFKNMIVEEKEPLGVKQKIEVAWDEIEAGVDAVGPRTMGKKVVQRFNAEKQLAVETLDSLHKSLDTCPTANDFVDDPKGLKVPLLDHQKSALAWLLWREKQKPSGGLLADDMGLGKTLTMISLVLKSREVNPDEDREKETYREKYPGGTLVICPASLMGQWSLEIERRTKRGLLDVELFHGPKRETKSKRLAKHDVVVTTYGLILNDKSRVAFGVRWRRVILDEAHQIRNYKSQTAEAVFQLSARSRWALTGTPVHNKELDMYAILKFLRCAPFDDLTVWKRWMSDKSTGGSMRLHAVISSLMLRRTKSELMEKGILENLPERNWQLVPVKLDQDEMDVYQKILLFSKALFAQFLHQRAEKNQDGINIRYEGTPHDPNGEYFKMRNKLLKMNRVKEVSQHEILVLLLRLRQICCHPCLIVQMLQGDEDLGEADQYEDTEEMNLLDQLNKLNINDNNEHPAEGLSEGGVGLKEASRGYLNPSNPVFNPERASSKIKTLIKVLKEKVSSGDKVVVVSQWTSMLDLIALHIRQARIGFDSLNGKIPSNKRMPIVDNFNDPNSDTRVLLLSLTAGGVGLNLVGGNHLFLLDLHWNPQLESQAQDRIYRMGQKKQIFVYKFMAEDTIEERIKNLQEKKMEIAESMLTGSKRVSDNKLSLQDLKTLFDFK</sequence>
<dbReference type="PROSITE" id="PS51192">
    <property type="entry name" value="HELICASE_ATP_BIND_1"/>
    <property type="match status" value="1"/>
</dbReference>
<dbReference type="GO" id="GO:0008094">
    <property type="term" value="F:ATP-dependent activity, acting on DNA"/>
    <property type="evidence" value="ECO:0007669"/>
    <property type="project" value="UniProtKB-ARBA"/>
</dbReference>
<evidence type="ECO:0000256" key="1">
    <source>
        <dbReference type="ARBA" id="ARBA00004123"/>
    </source>
</evidence>
<dbReference type="FunFam" id="3.40.50.10810:FF:000043">
    <property type="entry name" value="Transcription termination factor 2"/>
    <property type="match status" value="1"/>
</dbReference>
<dbReference type="CDD" id="cd18793">
    <property type="entry name" value="SF2_C_SNF"/>
    <property type="match status" value="1"/>
</dbReference>
<feature type="compositionally biased region" description="Basic and acidic residues" evidence="16">
    <location>
        <begin position="60"/>
        <end position="69"/>
    </location>
</feature>
<evidence type="ECO:0000256" key="2">
    <source>
        <dbReference type="ARBA" id="ARBA00007025"/>
    </source>
</evidence>
<dbReference type="GO" id="GO:0006281">
    <property type="term" value="P:DNA repair"/>
    <property type="evidence" value="ECO:0007669"/>
    <property type="project" value="TreeGrafter"/>
</dbReference>
<keyword evidence="12" id="KW-0539">Nucleus</keyword>
<keyword evidence="8" id="KW-0067">ATP-binding</keyword>
<evidence type="ECO:0000256" key="10">
    <source>
        <dbReference type="ARBA" id="ARBA00023125"/>
    </source>
</evidence>
<evidence type="ECO:0000256" key="6">
    <source>
        <dbReference type="ARBA" id="ARBA00022801"/>
    </source>
</evidence>
<evidence type="ECO:0000256" key="3">
    <source>
        <dbReference type="ARBA" id="ARBA00022472"/>
    </source>
</evidence>
<dbReference type="PROSITE" id="PS51194">
    <property type="entry name" value="HELICASE_CTER"/>
    <property type="match status" value="1"/>
</dbReference>
<evidence type="ECO:0000313" key="19">
    <source>
        <dbReference type="EMBL" id="KAJ3645092.1"/>
    </source>
</evidence>
<name>A0AA38HXG6_9CUCU</name>
<keyword evidence="20" id="KW-1185">Reference proteome</keyword>
<feature type="compositionally biased region" description="Polar residues" evidence="16">
    <location>
        <begin position="131"/>
        <end position="156"/>
    </location>
</feature>
<evidence type="ECO:0000256" key="16">
    <source>
        <dbReference type="SAM" id="MobiDB-lite"/>
    </source>
</evidence>
<dbReference type="InterPro" id="IPR001650">
    <property type="entry name" value="Helicase_C-like"/>
</dbReference>
<dbReference type="GO" id="GO:0003677">
    <property type="term" value="F:DNA binding"/>
    <property type="evidence" value="ECO:0007669"/>
    <property type="project" value="UniProtKB-KW"/>
</dbReference>
<keyword evidence="9" id="KW-0805">Transcription regulation</keyword>
<organism evidence="19 20">
    <name type="scientific">Zophobas morio</name>
    <dbReference type="NCBI Taxonomy" id="2755281"/>
    <lineage>
        <taxon>Eukaryota</taxon>
        <taxon>Metazoa</taxon>
        <taxon>Ecdysozoa</taxon>
        <taxon>Arthropoda</taxon>
        <taxon>Hexapoda</taxon>
        <taxon>Insecta</taxon>
        <taxon>Pterygota</taxon>
        <taxon>Neoptera</taxon>
        <taxon>Endopterygota</taxon>
        <taxon>Coleoptera</taxon>
        <taxon>Polyphaga</taxon>
        <taxon>Cucujiformia</taxon>
        <taxon>Tenebrionidae</taxon>
        <taxon>Zophobas</taxon>
    </lineage>
</organism>
<dbReference type="InterPro" id="IPR014001">
    <property type="entry name" value="Helicase_ATP-bd"/>
</dbReference>
<evidence type="ECO:0000256" key="7">
    <source>
        <dbReference type="ARBA" id="ARBA00022806"/>
    </source>
</evidence>
<dbReference type="InterPro" id="IPR050628">
    <property type="entry name" value="SNF2_RAD54_helicase_TF"/>
</dbReference>
<dbReference type="GO" id="GO:0005634">
    <property type="term" value="C:nucleus"/>
    <property type="evidence" value="ECO:0007669"/>
    <property type="project" value="UniProtKB-SubCell"/>
</dbReference>
<dbReference type="Gene3D" id="3.40.50.300">
    <property type="entry name" value="P-loop containing nucleotide triphosphate hydrolases"/>
    <property type="match status" value="1"/>
</dbReference>
<proteinExistence type="inferred from homology"/>
<gene>
    <name evidence="19" type="ORF">Zmor_022779</name>
</gene>
<keyword evidence="5" id="KW-0547">Nucleotide-binding</keyword>
<feature type="region of interest" description="Disordered" evidence="16">
    <location>
        <begin position="1"/>
        <end position="163"/>
    </location>
</feature>
<evidence type="ECO:0000256" key="8">
    <source>
        <dbReference type="ARBA" id="ARBA00022840"/>
    </source>
</evidence>
<evidence type="ECO:0000259" key="17">
    <source>
        <dbReference type="PROSITE" id="PS51192"/>
    </source>
</evidence>
<dbReference type="PANTHER" id="PTHR45626:SF50">
    <property type="entry name" value="TRANSCRIPTION TERMINATION FACTOR 2"/>
    <property type="match status" value="1"/>
</dbReference>
<dbReference type="PANTHER" id="PTHR45626">
    <property type="entry name" value="TRANSCRIPTION TERMINATION FACTOR 2-RELATED"/>
    <property type="match status" value="1"/>
</dbReference>
<evidence type="ECO:0000256" key="5">
    <source>
        <dbReference type="ARBA" id="ARBA00022741"/>
    </source>
</evidence>
<dbReference type="InterPro" id="IPR038718">
    <property type="entry name" value="SNF2-like_sf"/>
</dbReference>
<evidence type="ECO:0000256" key="12">
    <source>
        <dbReference type="ARBA" id="ARBA00023242"/>
    </source>
</evidence>
<comment type="caution">
    <text evidence="19">The sequence shown here is derived from an EMBL/GenBank/DDBJ whole genome shotgun (WGS) entry which is preliminary data.</text>
</comment>
<dbReference type="InterPro" id="IPR049730">
    <property type="entry name" value="SNF2/RAD54-like_C"/>
</dbReference>
<dbReference type="GO" id="GO:0016787">
    <property type="term" value="F:hydrolase activity"/>
    <property type="evidence" value="ECO:0007669"/>
    <property type="project" value="UniProtKB-KW"/>
</dbReference>
<dbReference type="Pfam" id="PF00271">
    <property type="entry name" value="Helicase_C"/>
    <property type="match status" value="1"/>
</dbReference>
<keyword evidence="6" id="KW-0378">Hydrolase</keyword>
<reference evidence="19" key="1">
    <citation type="journal article" date="2023" name="G3 (Bethesda)">
        <title>Whole genome assemblies of Zophobas morio and Tenebrio molitor.</title>
        <authorList>
            <person name="Kaur S."/>
            <person name="Stinson S.A."/>
            <person name="diCenzo G.C."/>
        </authorList>
    </citation>
    <scope>NUCLEOTIDE SEQUENCE</scope>
    <source>
        <strain evidence="19">QUZm001</strain>
    </source>
</reference>
<feature type="domain" description="Helicase ATP-binding" evidence="17">
    <location>
        <begin position="407"/>
        <end position="582"/>
    </location>
</feature>
<keyword evidence="4" id="KW-0597">Phosphoprotein</keyword>
<evidence type="ECO:0000256" key="13">
    <source>
        <dbReference type="ARBA" id="ARBA00070113"/>
    </source>
</evidence>
<dbReference type="GO" id="GO:0005524">
    <property type="term" value="F:ATP binding"/>
    <property type="evidence" value="ECO:0007669"/>
    <property type="project" value="UniProtKB-KW"/>
</dbReference>